<organism evidence="1 2">
    <name type="scientific">Anaerocellum danielii</name>
    <dbReference type="NCBI Taxonomy" id="1387557"/>
    <lineage>
        <taxon>Bacteria</taxon>
        <taxon>Bacillati</taxon>
        <taxon>Bacillota</taxon>
        <taxon>Bacillota incertae sedis</taxon>
        <taxon>Caldicellulosiruptorales</taxon>
        <taxon>Caldicellulosiruptoraceae</taxon>
        <taxon>Anaerocellum</taxon>
    </lineage>
</organism>
<dbReference type="Pfam" id="PF19663">
    <property type="entry name" value="DUF6166"/>
    <property type="match status" value="1"/>
</dbReference>
<dbReference type="InterPro" id="IPR046164">
    <property type="entry name" value="DUF6166"/>
</dbReference>
<name>A0ABZ0TXM6_9FIRM</name>
<protein>
    <submittedName>
        <fullName evidence="1">DUF6011 domain-containing protein</fullName>
    </submittedName>
</protein>
<dbReference type="RefSeq" id="WP_200891853.1">
    <property type="nucleotide sequence ID" value="NZ_CP139957.1"/>
</dbReference>
<proteinExistence type="predicted"/>
<gene>
    <name evidence="1" type="ORF">SOJ16_002065</name>
</gene>
<dbReference type="EMBL" id="CP139957">
    <property type="protein sequence ID" value="WPX08199.1"/>
    <property type="molecule type" value="Genomic_DNA"/>
</dbReference>
<dbReference type="Pfam" id="PF19474">
    <property type="entry name" value="DUF6011"/>
    <property type="match status" value="1"/>
</dbReference>
<evidence type="ECO:0000313" key="1">
    <source>
        <dbReference type="EMBL" id="WPX08199.1"/>
    </source>
</evidence>
<accession>A0ABZ0TXM6</accession>
<dbReference type="InterPro" id="IPR046053">
    <property type="entry name" value="DUF6011"/>
</dbReference>
<sequence>MSSKCKRCGRPLKNPVYIEIGYGKVCAAKMGLLDYAKVQKNEQEPFIPFNGDIICRRTEHGPEVNIPHRYVKHSPTGFEWGYAGSGPADLALNALAMYIGREKAEKNGLYQEFKHEFIETMPYEGGVIKREQVLAWLRKKGYNLTAETN</sequence>
<dbReference type="Proteomes" id="UP001322744">
    <property type="component" value="Chromosome"/>
</dbReference>
<reference evidence="1 2" key="1">
    <citation type="submission" date="2023-12" db="EMBL/GenBank/DDBJ databases">
        <authorList>
            <person name="Manesh M.J.H."/>
            <person name="Bing R.G."/>
            <person name="Willard D.J."/>
            <person name="Kelly R.M."/>
        </authorList>
    </citation>
    <scope>NUCLEOTIDE SEQUENCE [LARGE SCALE GENOMIC DNA]</scope>
    <source>
        <strain evidence="1 2">DSM 8977</strain>
    </source>
</reference>
<evidence type="ECO:0000313" key="2">
    <source>
        <dbReference type="Proteomes" id="UP001322744"/>
    </source>
</evidence>
<keyword evidence="2" id="KW-1185">Reference proteome</keyword>